<dbReference type="GO" id="GO:0032993">
    <property type="term" value="C:protein-DNA complex"/>
    <property type="evidence" value="ECO:0007669"/>
    <property type="project" value="TreeGrafter"/>
</dbReference>
<reference evidence="10" key="1">
    <citation type="journal article" date="2021" name="Antonie Van Leeuwenhoek">
        <title>Draft genome and description of Waterburya agarophytonicola gen. nov. sp. nov. (Pleurocapsales, Cyanobacteria): a seaweed symbiont.</title>
        <authorList>
            <person name="Bonthond G."/>
            <person name="Shalygin S."/>
            <person name="Bayer T."/>
            <person name="Weinberger F."/>
        </authorList>
    </citation>
    <scope>NUCLEOTIDE SEQUENCE</scope>
    <source>
        <strain evidence="10">KI4</strain>
    </source>
</reference>
<sequence>MKILVVEDDERISDAIVEYLSDLHYAVEAVYDGQSAWDLLDVFTYDMVLLDVMLPEMDGITLCNKLRKKGFDIPILMLTAKDTLENKIEGLDAGADDYLVKPFELDELSARIRALLRRGTGSLPPILTWENLRLDPSSCEVFYQEILLPLSPKEYKLLEFFLRNGRRVFSRAQILEHLWSFEQVPEEATVKAHIRGLRQKLEAAGAPHDLIETVYGLGYRLKEEPQQV</sequence>
<keyword evidence="11" id="KW-1185">Reference proteome</keyword>
<evidence type="ECO:0000256" key="4">
    <source>
        <dbReference type="ARBA" id="ARBA00023125"/>
    </source>
</evidence>
<evidence type="ECO:0000256" key="7">
    <source>
        <dbReference type="PROSITE-ProRule" id="PRU01091"/>
    </source>
</evidence>
<dbReference type="PANTHER" id="PTHR48111">
    <property type="entry name" value="REGULATOR OF RPOS"/>
    <property type="match status" value="1"/>
</dbReference>
<dbReference type="SUPFAM" id="SSF46894">
    <property type="entry name" value="C-terminal effector domain of the bipartite response regulators"/>
    <property type="match status" value="1"/>
</dbReference>
<dbReference type="InterPro" id="IPR001867">
    <property type="entry name" value="OmpR/PhoB-type_DNA-bd"/>
</dbReference>
<dbReference type="SMART" id="SM00448">
    <property type="entry name" value="REC"/>
    <property type="match status" value="1"/>
</dbReference>
<accession>A0A964FHM8</accession>
<dbReference type="SUPFAM" id="SSF52172">
    <property type="entry name" value="CheY-like"/>
    <property type="match status" value="1"/>
</dbReference>
<dbReference type="SMART" id="SM00862">
    <property type="entry name" value="Trans_reg_C"/>
    <property type="match status" value="1"/>
</dbReference>
<dbReference type="EMBL" id="JADWDC010000076">
    <property type="protein sequence ID" value="MCC0179291.1"/>
    <property type="molecule type" value="Genomic_DNA"/>
</dbReference>
<evidence type="ECO:0000313" key="10">
    <source>
        <dbReference type="EMBL" id="MCC0179291.1"/>
    </source>
</evidence>
<comment type="caution">
    <text evidence="10">The sequence shown here is derived from an EMBL/GenBank/DDBJ whole genome shotgun (WGS) entry which is preliminary data.</text>
</comment>
<evidence type="ECO:0000256" key="5">
    <source>
        <dbReference type="ARBA" id="ARBA00023163"/>
    </source>
</evidence>
<dbReference type="CDD" id="cd17624">
    <property type="entry name" value="REC_OmpR_PmrA-like"/>
    <property type="match status" value="1"/>
</dbReference>
<dbReference type="PANTHER" id="PTHR48111:SF15">
    <property type="entry name" value="OMPR SUBFAMILY"/>
    <property type="match status" value="1"/>
</dbReference>
<dbReference type="GO" id="GO:0005829">
    <property type="term" value="C:cytosol"/>
    <property type="evidence" value="ECO:0007669"/>
    <property type="project" value="TreeGrafter"/>
</dbReference>
<dbReference type="AlphaFoldDB" id="A0A964FHM8"/>
<evidence type="ECO:0000256" key="2">
    <source>
        <dbReference type="ARBA" id="ARBA00023012"/>
    </source>
</evidence>
<proteinExistence type="predicted"/>
<dbReference type="PROSITE" id="PS51755">
    <property type="entry name" value="OMPR_PHOB"/>
    <property type="match status" value="1"/>
</dbReference>
<feature type="DNA-binding region" description="OmpR/PhoB-type" evidence="7">
    <location>
        <begin position="124"/>
        <end position="223"/>
    </location>
</feature>
<dbReference type="GO" id="GO:0006355">
    <property type="term" value="P:regulation of DNA-templated transcription"/>
    <property type="evidence" value="ECO:0007669"/>
    <property type="project" value="InterPro"/>
</dbReference>
<keyword evidence="1 6" id="KW-0597">Phosphoprotein</keyword>
<gene>
    <name evidence="10" type="ORF">I4641_20210</name>
</gene>
<evidence type="ECO:0000256" key="6">
    <source>
        <dbReference type="PROSITE-ProRule" id="PRU00169"/>
    </source>
</evidence>
<dbReference type="GO" id="GO:0000156">
    <property type="term" value="F:phosphorelay response regulator activity"/>
    <property type="evidence" value="ECO:0007669"/>
    <property type="project" value="TreeGrafter"/>
</dbReference>
<dbReference type="InterPro" id="IPR039420">
    <property type="entry name" value="WalR-like"/>
</dbReference>
<evidence type="ECO:0000313" key="11">
    <source>
        <dbReference type="Proteomes" id="UP000729733"/>
    </source>
</evidence>
<dbReference type="InterPro" id="IPR036388">
    <property type="entry name" value="WH-like_DNA-bd_sf"/>
</dbReference>
<organism evidence="10 11">
    <name type="scientific">Waterburya agarophytonicola KI4</name>
    <dbReference type="NCBI Taxonomy" id="2874699"/>
    <lineage>
        <taxon>Bacteria</taxon>
        <taxon>Bacillati</taxon>
        <taxon>Cyanobacteriota</taxon>
        <taxon>Cyanophyceae</taxon>
        <taxon>Pleurocapsales</taxon>
        <taxon>Hyellaceae</taxon>
        <taxon>Waterburya</taxon>
        <taxon>Waterburya agarophytonicola</taxon>
    </lineage>
</organism>
<evidence type="ECO:0000259" key="8">
    <source>
        <dbReference type="PROSITE" id="PS50110"/>
    </source>
</evidence>
<dbReference type="Gene3D" id="6.10.250.690">
    <property type="match status" value="1"/>
</dbReference>
<dbReference type="PROSITE" id="PS50110">
    <property type="entry name" value="RESPONSE_REGULATORY"/>
    <property type="match status" value="1"/>
</dbReference>
<dbReference type="CDD" id="cd00383">
    <property type="entry name" value="trans_reg_C"/>
    <property type="match status" value="1"/>
</dbReference>
<dbReference type="InterPro" id="IPR001789">
    <property type="entry name" value="Sig_transdc_resp-reg_receiver"/>
</dbReference>
<evidence type="ECO:0000256" key="1">
    <source>
        <dbReference type="ARBA" id="ARBA00022553"/>
    </source>
</evidence>
<dbReference type="Proteomes" id="UP000729733">
    <property type="component" value="Unassembled WGS sequence"/>
</dbReference>
<dbReference type="RefSeq" id="WP_229642391.1">
    <property type="nucleotide sequence ID" value="NZ_JADWDC010000076.1"/>
</dbReference>
<evidence type="ECO:0000256" key="3">
    <source>
        <dbReference type="ARBA" id="ARBA00023015"/>
    </source>
</evidence>
<dbReference type="Pfam" id="PF00072">
    <property type="entry name" value="Response_reg"/>
    <property type="match status" value="1"/>
</dbReference>
<keyword evidence="5" id="KW-0804">Transcription</keyword>
<feature type="modified residue" description="4-aspartylphosphate" evidence="6">
    <location>
        <position position="51"/>
    </location>
</feature>
<feature type="domain" description="Response regulatory" evidence="8">
    <location>
        <begin position="2"/>
        <end position="116"/>
    </location>
</feature>
<feature type="domain" description="OmpR/PhoB-type" evidence="9">
    <location>
        <begin position="124"/>
        <end position="223"/>
    </location>
</feature>
<dbReference type="Gene3D" id="3.40.50.2300">
    <property type="match status" value="1"/>
</dbReference>
<dbReference type="InterPro" id="IPR016032">
    <property type="entry name" value="Sig_transdc_resp-reg_C-effctor"/>
</dbReference>
<dbReference type="Pfam" id="PF00486">
    <property type="entry name" value="Trans_reg_C"/>
    <property type="match status" value="1"/>
</dbReference>
<keyword evidence="2" id="KW-0902">Two-component regulatory system</keyword>
<keyword evidence="4 7" id="KW-0238">DNA-binding</keyword>
<dbReference type="FunFam" id="3.40.50.2300:FF:000002">
    <property type="entry name" value="DNA-binding response regulator PhoP"/>
    <property type="match status" value="1"/>
</dbReference>
<evidence type="ECO:0000259" key="9">
    <source>
        <dbReference type="PROSITE" id="PS51755"/>
    </source>
</evidence>
<dbReference type="Gene3D" id="1.10.10.10">
    <property type="entry name" value="Winged helix-like DNA-binding domain superfamily/Winged helix DNA-binding domain"/>
    <property type="match status" value="1"/>
</dbReference>
<name>A0A964FHM8_9CYAN</name>
<keyword evidence="3" id="KW-0805">Transcription regulation</keyword>
<dbReference type="GO" id="GO:0000976">
    <property type="term" value="F:transcription cis-regulatory region binding"/>
    <property type="evidence" value="ECO:0007669"/>
    <property type="project" value="TreeGrafter"/>
</dbReference>
<dbReference type="InterPro" id="IPR011006">
    <property type="entry name" value="CheY-like_superfamily"/>
</dbReference>
<protein>
    <submittedName>
        <fullName evidence="10">Response regulator transcription factor</fullName>
    </submittedName>
</protein>